<organism evidence="18 19">
    <name type="scientific">Eumeta variegata</name>
    <name type="common">Bagworm moth</name>
    <name type="synonym">Eumeta japonica</name>
    <dbReference type="NCBI Taxonomy" id="151549"/>
    <lineage>
        <taxon>Eukaryota</taxon>
        <taxon>Metazoa</taxon>
        <taxon>Ecdysozoa</taxon>
        <taxon>Arthropoda</taxon>
        <taxon>Hexapoda</taxon>
        <taxon>Insecta</taxon>
        <taxon>Pterygota</taxon>
        <taxon>Neoptera</taxon>
        <taxon>Endopterygota</taxon>
        <taxon>Lepidoptera</taxon>
        <taxon>Glossata</taxon>
        <taxon>Ditrysia</taxon>
        <taxon>Tineoidea</taxon>
        <taxon>Psychidae</taxon>
        <taxon>Oiketicinae</taxon>
        <taxon>Eumeta</taxon>
    </lineage>
</organism>
<feature type="compositionally biased region" description="Polar residues" evidence="15">
    <location>
        <begin position="688"/>
        <end position="703"/>
    </location>
</feature>
<comment type="subcellular location">
    <subcellularLocation>
        <location evidence="3">Membrane</location>
        <topology evidence="3">Multi-pass membrane protein</topology>
    </subcellularLocation>
</comment>
<evidence type="ECO:0000256" key="7">
    <source>
        <dbReference type="ARBA" id="ARBA00022741"/>
    </source>
</evidence>
<dbReference type="GO" id="GO:0005886">
    <property type="term" value="C:plasma membrane"/>
    <property type="evidence" value="ECO:0007669"/>
    <property type="project" value="TreeGrafter"/>
</dbReference>
<dbReference type="AlphaFoldDB" id="A0A4C1TWT0"/>
<feature type="compositionally biased region" description="Low complexity" evidence="15">
    <location>
        <begin position="675"/>
        <end position="686"/>
    </location>
</feature>
<dbReference type="Proteomes" id="UP000299102">
    <property type="component" value="Unassembled WGS sequence"/>
</dbReference>
<dbReference type="EMBL" id="BGZK01000098">
    <property type="protein sequence ID" value="GBP18511.1"/>
    <property type="molecule type" value="Genomic_DNA"/>
</dbReference>
<dbReference type="InterPro" id="IPR018297">
    <property type="entry name" value="A/G_cyclase_CS"/>
</dbReference>
<dbReference type="FunFam" id="3.30.70.1230:FF:000032">
    <property type="entry name" value="Adenylyl cyclase 78C"/>
    <property type="match status" value="1"/>
</dbReference>
<feature type="transmembrane region" description="Helical" evidence="16">
    <location>
        <begin position="239"/>
        <end position="259"/>
    </location>
</feature>
<feature type="transmembrane region" description="Helical" evidence="16">
    <location>
        <begin position="108"/>
        <end position="133"/>
    </location>
</feature>
<feature type="domain" description="Guanylate cyclase" evidence="17">
    <location>
        <begin position="356"/>
        <end position="499"/>
    </location>
</feature>
<feature type="region of interest" description="Disordered" evidence="15">
    <location>
        <begin position="602"/>
        <end position="648"/>
    </location>
</feature>
<feature type="transmembrane region" description="Helical" evidence="16">
    <location>
        <begin position="271"/>
        <end position="290"/>
    </location>
</feature>
<dbReference type="PROSITE" id="PS50125">
    <property type="entry name" value="GUANYLATE_CYCLASE_2"/>
    <property type="match status" value="1"/>
</dbReference>
<proteinExistence type="inferred from homology"/>
<keyword evidence="10 16" id="KW-1133">Transmembrane helix</keyword>
<evidence type="ECO:0000256" key="14">
    <source>
        <dbReference type="RuleBase" id="RU000405"/>
    </source>
</evidence>
<evidence type="ECO:0000256" key="4">
    <source>
        <dbReference type="ARBA" id="ARBA00012201"/>
    </source>
</evidence>
<keyword evidence="19" id="KW-1185">Reference proteome</keyword>
<keyword evidence="11" id="KW-0115">cAMP biosynthesis</keyword>
<feature type="transmembrane region" description="Helical" evidence="16">
    <location>
        <begin position="154"/>
        <end position="174"/>
    </location>
</feature>
<dbReference type="SMART" id="SM00044">
    <property type="entry name" value="CYCc"/>
    <property type="match status" value="1"/>
</dbReference>
<dbReference type="Gene3D" id="3.30.70.1230">
    <property type="entry name" value="Nucleotide cyclase"/>
    <property type="match status" value="1"/>
</dbReference>
<evidence type="ECO:0000256" key="3">
    <source>
        <dbReference type="ARBA" id="ARBA00004141"/>
    </source>
</evidence>
<keyword evidence="8" id="KW-0067">ATP-binding</keyword>
<evidence type="ECO:0000256" key="12">
    <source>
        <dbReference type="ARBA" id="ARBA00023136"/>
    </source>
</evidence>
<dbReference type="GO" id="GO:0006171">
    <property type="term" value="P:cAMP biosynthetic process"/>
    <property type="evidence" value="ECO:0007669"/>
    <property type="project" value="UniProtKB-KW"/>
</dbReference>
<dbReference type="InterPro" id="IPR001054">
    <property type="entry name" value="A/G_cyclase"/>
</dbReference>
<keyword evidence="9" id="KW-0460">Magnesium</keyword>
<dbReference type="PANTHER" id="PTHR45627">
    <property type="entry name" value="ADENYLATE CYCLASE TYPE 1"/>
    <property type="match status" value="1"/>
</dbReference>
<dbReference type="STRING" id="151549.A0A4C1TWT0"/>
<dbReference type="GO" id="GO:0035556">
    <property type="term" value="P:intracellular signal transduction"/>
    <property type="evidence" value="ECO:0007669"/>
    <property type="project" value="InterPro"/>
</dbReference>
<dbReference type="PROSITE" id="PS00452">
    <property type="entry name" value="GUANYLATE_CYCLASE_1"/>
    <property type="match status" value="1"/>
</dbReference>
<comment type="catalytic activity">
    <reaction evidence="1">
        <text>ATP = 3',5'-cyclic AMP + diphosphate</text>
        <dbReference type="Rhea" id="RHEA:15389"/>
        <dbReference type="ChEBI" id="CHEBI:30616"/>
        <dbReference type="ChEBI" id="CHEBI:33019"/>
        <dbReference type="ChEBI" id="CHEBI:58165"/>
        <dbReference type="EC" id="4.6.1.1"/>
    </reaction>
</comment>
<evidence type="ECO:0000256" key="16">
    <source>
        <dbReference type="SAM" id="Phobius"/>
    </source>
</evidence>
<accession>A0A4C1TWT0</accession>
<evidence type="ECO:0000313" key="18">
    <source>
        <dbReference type="EMBL" id="GBP18511.1"/>
    </source>
</evidence>
<dbReference type="PANTHER" id="PTHR45627:SF1">
    <property type="entry name" value="ADENYLATE CYCLASE TYPE 8"/>
    <property type="match status" value="1"/>
</dbReference>
<comment type="caution">
    <text evidence="18">The sequence shown here is derived from an EMBL/GenBank/DDBJ whole genome shotgun (WGS) entry which is preliminary data.</text>
</comment>
<evidence type="ECO:0000256" key="5">
    <source>
        <dbReference type="ARBA" id="ARBA00022692"/>
    </source>
</evidence>
<dbReference type="GO" id="GO:0007189">
    <property type="term" value="P:adenylate cyclase-activating G protein-coupled receptor signaling pathway"/>
    <property type="evidence" value="ECO:0007669"/>
    <property type="project" value="TreeGrafter"/>
</dbReference>
<sequence length="785" mass="88405">MHQYYLNGAVRTGSVRRAADVEAAADLDDSAAIPEEEDIINSAIEVASNESMRANHMGTWTLRFRAAALEAGFANLAEETFKSNVMCCAVLWLCIVAVQLVVHYNCSWLWLVLTVMSAPLLLSFAVVMMEEFGAAPRKLRTLSAWLCRERTRRTVFICSFITTMSISSTIKLYICPPSFRLADYVFMENCTQIGNNSSDVCITNATDECYRPEYVVFTWILCLVALTSILKLYYLIKTLLAVINVTVYMILLRIYYNVYTFSSAGESGLPFYVQMMTLMMVFLCMVVYHARLLEVTARLDLLWKLDAEAELRKAEEMRRINNQLLKHILPDHVANYFLSKERHPDDLYSQWRDEVGVMFASIPNFSEFYSEDVNKGIECIRLLNEIIVDFDKLLSEPRFRCIEKIKTIGSTYMAASGLNPDIKGQGEGEGEGECEHACALVEFAFAMRPALDDINKHSNNNFRLRVGISCGPLVGGVIGARKPVYDIWGDTVNEASRMESTGALDRIQVTKYTKQVSANTKLFLGYAVLGHVKTFMKLLERRGYDLEARGIVEVKGKGRMETWWVRGKGETRRAPAARQPAAHRSLAALVITMLQARRMHAQPLEGTGGKPKETSRSTSLRADTQRRKTISLRLNERMRGPPRPFQYSISHVYGTETGFRPHTSSLVDRRHHPAHAAPASSLSAPHTPTVSHEPSPHISTVDCSRTDAKTSKSRLKAASFSSRTRPQQRDRSPKVRDTSPRGDERRAALLPLPVRDHGLLLPRPQQRSQTEAPEPEDEPPMSTDL</sequence>
<dbReference type="GO" id="GO:0004016">
    <property type="term" value="F:adenylate cyclase activity"/>
    <property type="evidence" value="ECO:0007669"/>
    <property type="project" value="UniProtKB-EC"/>
</dbReference>
<feature type="compositionally biased region" description="Basic and acidic residues" evidence="15">
    <location>
        <begin position="727"/>
        <end position="747"/>
    </location>
</feature>
<evidence type="ECO:0000256" key="8">
    <source>
        <dbReference type="ARBA" id="ARBA00022840"/>
    </source>
</evidence>
<keyword evidence="12 16" id="KW-0472">Membrane</keyword>
<comment type="similarity">
    <text evidence="14">Belongs to the adenylyl cyclase class-4/guanylyl cyclase family.</text>
</comment>
<dbReference type="InterPro" id="IPR029787">
    <property type="entry name" value="Nucleotide_cyclase"/>
</dbReference>
<gene>
    <name evidence="18" type="ORF">EVAR_12972_1</name>
</gene>
<keyword evidence="13 14" id="KW-0456">Lyase</keyword>
<feature type="transmembrane region" description="Helical" evidence="16">
    <location>
        <begin position="214"/>
        <end position="234"/>
    </location>
</feature>
<dbReference type="CDD" id="cd07302">
    <property type="entry name" value="CHD"/>
    <property type="match status" value="1"/>
</dbReference>
<feature type="region of interest" description="Disordered" evidence="15">
    <location>
        <begin position="660"/>
        <end position="785"/>
    </location>
</feature>
<evidence type="ECO:0000256" key="10">
    <source>
        <dbReference type="ARBA" id="ARBA00022989"/>
    </source>
</evidence>
<dbReference type="EC" id="4.6.1.1" evidence="4"/>
<evidence type="ECO:0000259" key="17">
    <source>
        <dbReference type="PROSITE" id="PS50125"/>
    </source>
</evidence>
<evidence type="ECO:0000256" key="9">
    <source>
        <dbReference type="ARBA" id="ARBA00022842"/>
    </source>
</evidence>
<evidence type="ECO:0000256" key="1">
    <source>
        <dbReference type="ARBA" id="ARBA00001593"/>
    </source>
</evidence>
<protein>
    <recommendedName>
        <fullName evidence="4">adenylate cyclase</fullName>
        <ecNumber evidence="4">4.6.1.1</ecNumber>
    </recommendedName>
</protein>
<dbReference type="GO" id="GO:0005524">
    <property type="term" value="F:ATP binding"/>
    <property type="evidence" value="ECO:0007669"/>
    <property type="project" value="UniProtKB-KW"/>
</dbReference>
<evidence type="ECO:0000256" key="11">
    <source>
        <dbReference type="ARBA" id="ARBA00022998"/>
    </source>
</evidence>
<feature type="transmembrane region" description="Helical" evidence="16">
    <location>
        <begin position="85"/>
        <end position="102"/>
    </location>
</feature>
<evidence type="ECO:0000256" key="13">
    <source>
        <dbReference type="ARBA" id="ARBA00023239"/>
    </source>
</evidence>
<keyword evidence="7" id="KW-0547">Nucleotide-binding</keyword>
<dbReference type="SUPFAM" id="SSF55073">
    <property type="entry name" value="Nucleotide cyclase"/>
    <property type="match status" value="1"/>
</dbReference>
<name>A0A4C1TWT0_EUMVA</name>
<dbReference type="GO" id="GO:0046872">
    <property type="term" value="F:metal ion binding"/>
    <property type="evidence" value="ECO:0007669"/>
    <property type="project" value="UniProtKB-KW"/>
</dbReference>
<dbReference type="OrthoDB" id="60033at2759"/>
<evidence type="ECO:0000313" key="19">
    <source>
        <dbReference type="Proteomes" id="UP000299102"/>
    </source>
</evidence>
<evidence type="ECO:0000256" key="2">
    <source>
        <dbReference type="ARBA" id="ARBA00001946"/>
    </source>
</evidence>
<keyword evidence="6" id="KW-0479">Metal-binding</keyword>
<dbReference type="Pfam" id="PF00211">
    <property type="entry name" value="Guanylate_cyc"/>
    <property type="match status" value="1"/>
</dbReference>
<evidence type="ECO:0000256" key="6">
    <source>
        <dbReference type="ARBA" id="ARBA00022723"/>
    </source>
</evidence>
<comment type="cofactor">
    <cofactor evidence="2">
        <name>Mg(2+)</name>
        <dbReference type="ChEBI" id="CHEBI:18420"/>
    </cofactor>
</comment>
<keyword evidence="5 16" id="KW-0812">Transmembrane</keyword>
<reference evidence="18 19" key="1">
    <citation type="journal article" date="2019" name="Commun. Biol.">
        <title>The bagworm genome reveals a unique fibroin gene that provides high tensile strength.</title>
        <authorList>
            <person name="Kono N."/>
            <person name="Nakamura H."/>
            <person name="Ohtoshi R."/>
            <person name="Tomita M."/>
            <person name="Numata K."/>
            <person name="Arakawa K."/>
        </authorList>
    </citation>
    <scope>NUCLEOTIDE SEQUENCE [LARGE SCALE GENOMIC DNA]</scope>
</reference>
<evidence type="ECO:0000256" key="15">
    <source>
        <dbReference type="SAM" id="MobiDB-lite"/>
    </source>
</evidence>